<dbReference type="PROSITE" id="PS50890">
    <property type="entry name" value="PUA"/>
    <property type="match status" value="1"/>
</dbReference>
<keyword evidence="4 9" id="KW-0808">Transferase</keyword>
<feature type="domain" description="S-adenosylmethionine-dependent methyltransferase" evidence="7">
    <location>
        <begin position="126"/>
        <end position="331"/>
    </location>
</feature>
<keyword evidence="2" id="KW-0963">Cytoplasm</keyword>
<dbReference type="Pfam" id="PF17785">
    <property type="entry name" value="PUA_3"/>
    <property type="match status" value="1"/>
</dbReference>
<accession>A0A367ZN93</accession>
<dbReference type="PANTHER" id="PTHR42873">
    <property type="entry name" value="RIBOSOMAL RNA LARGE SUBUNIT METHYLTRANSFERASE"/>
    <property type="match status" value="1"/>
</dbReference>
<dbReference type="GO" id="GO:0005737">
    <property type="term" value="C:cytoplasm"/>
    <property type="evidence" value="ECO:0007669"/>
    <property type="project" value="UniProtKB-SubCell"/>
</dbReference>
<evidence type="ECO:0000256" key="5">
    <source>
        <dbReference type="ARBA" id="ARBA00022691"/>
    </source>
</evidence>
<dbReference type="SUPFAM" id="SSF88697">
    <property type="entry name" value="PUA domain-like"/>
    <property type="match status" value="1"/>
</dbReference>
<evidence type="ECO:0000313" key="10">
    <source>
        <dbReference type="Proteomes" id="UP000252355"/>
    </source>
</evidence>
<evidence type="ECO:0000256" key="1">
    <source>
        <dbReference type="ARBA" id="ARBA00004496"/>
    </source>
</evidence>
<evidence type="ECO:0000313" key="9">
    <source>
        <dbReference type="EMBL" id="RCK79506.1"/>
    </source>
</evidence>
<dbReference type="GO" id="GO:0008168">
    <property type="term" value="F:methyltransferase activity"/>
    <property type="evidence" value="ECO:0007669"/>
    <property type="project" value="UniProtKB-KW"/>
</dbReference>
<dbReference type="CDD" id="cd11572">
    <property type="entry name" value="RlmI_M_like"/>
    <property type="match status" value="1"/>
</dbReference>
<dbReference type="Gene3D" id="3.40.50.150">
    <property type="entry name" value="Vaccinia Virus protein VP39"/>
    <property type="match status" value="1"/>
</dbReference>
<keyword evidence="3 9" id="KW-0489">Methyltransferase</keyword>
<dbReference type="GO" id="GO:0032259">
    <property type="term" value="P:methylation"/>
    <property type="evidence" value="ECO:0007669"/>
    <property type="project" value="UniProtKB-KW"/>
</dbReference>
<dbReference type="EMBL" id="QOQW01000012">
    <property type="protein sequence ID" value="RCK79506.1"/>
    <property type="molecule type" value="Genomic_DNA"/>
</dbReference>
<protein>
    <submittedName>
        <fullName evidence="9">LSU m5C1962 methyltransferase RlmI</fullName>
    </submittedName>
</protein>
<comment type="subcellular location">
    <subcellularLocation>
        <location evidence="1">Cytoplasm</location>
    </subcellularLocation>
</comment>
<sequence>MSPRPLTLKKNREFSLLKGHPWVFREALAGPLPALEMGEEVLVLSHKGTEIGCGYVDPDSSILVRLVEGRAGAPLRQRLADGLRRAVALRQSLFPGDETTAYRLVNGEGDGLPGLVIDRYAEALSVQLYSLGLEPYLDELVALLRTLLPDVRWIWRRNQVKKAATARAGLLHGRSLPTRVRFREAGLLFQTDLEHGQKTGFFLDQRENRQLVRRIARGRRVANVCGYTGGFTVAAIAGGATRTVTVDCAKPALAEAAANLELNGFSGPAHTLQAADMFEFLTAPGESFDLIVLDPPSLARSQAEVPQALRAYHKLNLEACRRLPAGGLLFTASCTGHVHRDAFLDMLGQVASRLRRPLRLLAETHHAPDHPVALAHPEGRYLKGFLLEVGP</sequence>
<dbReference type="PANTHER" id="PTHR42873:SF1">
    <property type="entry name" value="S-ADENOSYLMETHIONINE-DEPENDENT METHYLTRANSFERASE DOMAIN-CONTAINING PROTEIN"/>
    <property type="match status" value="1"/>
</dbReference>
<feature type="domain" description="RlmI-like PUA" evidence="8">
    <location>
        <begin position="6"/>
        <end position="67"/>
    </location>
</feature>
<dbReference type="SUPFAM" id="SSF53335">
    <property type="entry name" value="S-adenosyl-L-methionine-dependent methyltransferases"/>
    <property type="match status" value="1"/>
</dbReference>
<dbReference type="CDD" id="cd02440">
    <property type="entry name" value="AdoMet_MTases"/>
    <property type="match status" value="1"/>
</dbReference>
<keyword evidence="5" id="KW-0949">S-adenosyl-L-methionine</keyword>
<evidence type="ECO:0000256" key="3">
    <source>
        <dbReference type="ARBA" id="ARBA00022603"/>
    </source>
</evidence>
<dbReference type="InterPro" id="IPR015947">
    <property type="entry name" value="PUA-like_sf"/>
</dbReference>
<gene>
    <name evidence="9" type="ORF">OZSIB_4260</name>
</gene>
<name>A0A367ZN93_9BACT</name>
<reference evidence="9 10" key="1">
    <citation type="submission" date="2018-05" db="EMBL/GenBank/DDBJ databases">
        <title>A metagenomic window into the 2 km-deep terrestrial subsurface aquifer revealed taxonomically and functionally diverse microbial community comprising novel uncultured bacterial lineages.</title>
        <authorList>
            <person name="Kadnikov V.V."/>
            <person name="Mardanov A.V."/>
            <person name="Beletsky A.V."/>
            <person name="Banks D."/>
            <person name="Pimenov N.V."/>
            <person name="Frank Y.A."/>
            <person name="Karnachuk O.V."/>
            <person name="Ravin N.V."/>
        </authorList>
    </citation>
    <scope>NUCLEOTIDE SEQUENCE [LARGE SCALE GENOMIC DNA]</scope>
    <source>
        <strain evidence="9">BY5</strain>
    </source>
</reference>
<dbReference type="Pfam" id="PF10672">
    <property type="entry name" value="Methyltrans_SAM"/>
    <property type="match status" value="1"/>
</dbReference>
<evidence type="ECO:0000256" key="4">
    <source>
        <dbReference type="ARBA" id="ARBA00022679"/>
    </source>
</evidence>
<proteinExistence type="inferred from homology"/>
<dbReference type="AlphaFoldDB" id="A0A367ZN93"/>
<dbReference type="Proteomes" id="UP000252355">
    <property type="component" value="Unassembled WGS sequence"/>
</dbReference>
<dbReference type="CDD" id="cd21153">
    <property type="entry name" value="PUA_RlmI"/>
    <property type="match status" value="1"/>
</dbReference>
<evidence type="ECO:0000256" key="2">
    <source>
        <dbReference type="ARBA" id="ARBA00022490"/>
    </source>
</evidence>
<dbReference type="InterPro" id="IPR036974">
    <property type="entry name" value="PUA_sf"/>
</dbReference>
<dbReference type="InterPro" id="IPR041532">
    <property type="entry name" value="RlmI-like_PUA"/>
</dbReference>
<evidence type="ECO:0000256" key="6">
    <source>
        <dbReference type="ARBA" id="ARBA00038091"/>
    </source>
</evidence>
<dbReference type="InterPro" id="IPR019614">
    <property type="entry name" value="SAM-dep_methyl-trfase"/>
</dbReference>
<organism evidence="9 10">
    <name type="scientific">Candidatus Ozemobacter sibiricus</name>
    <dbReference type="NCBI Taxonomy" id="2268124"/>
    <lineage>
        <taxon>Bacteria</taxon>
        <taxon>Candidatus Ozemobacteria</taxon>
        <taxon>Candidatus Ozemobacterales</taxon>
        <taxon>Candidatus Ozemobacteraceae</taxon>
        <taxon>Candidatus Ozemobacter</taxon>
    </lineage>
</organism>
<dbReference type="InterPro" id="IPR029063">
    <property type="entry name" value="SAM-dependent_MTases_sf"/>
</dbReference>
<comment type="similarity">
    <text evidence="6">Belongs to the methyltransferase superfamily. RlmI family.</text>
</comment>
<evidence type="ECO:0000259" key="7">
    <source>
        <dbReference type="Pfam" id="PF10672"/>
    </source>
</evidence>
<evidence type="ECO:0000259" key="8">
    <source>
        <dbReference type="Pfam" id="PF17785"/>
    </source>
</evidence>
<comment type="caution">
    <text evidence="9">The sequence shown here is derived from an EMBL/GenBank/DDBJ whole genome shotgun (WGS) entry which is preliminary data.</text>
</comment>
<dbReference type="Gene3D" id="2.30.130.10">
    <property type="entry name" value="PUA domain"/>
    <property type="match status" value="1"/>
</dbReference>
<dbReference type="GO" id="GO:0003723">
    <property type="term" value="F:RNA binding"/>
    <property type="evidence" value="ECO:0007669"/>
    <property type="project" value="InterPro"/>
</dbReference>
<dbReference type="Gene3D" id="3.30.750.80">
    <property type="entry name" value="RNA methyltransferase domain (HRMD) like"/>
    <property type="match status" value="1"/>
</dbReference>